<organism evidence="1 2">
    <name type="scientific">Bacillus cytotoxicus</name>
    <dbReference type="NCBI Taxonomy" id="580165"/>
    <lineage>
        <taxon>Bacteria</taxon>
        <taxon>Bacillati</taxon>
        <taxon>Bacillota</taxon>
        <taxon>Bacilli</taxon>
        <taxon>Bacillales</taxon>
        <taxon>Bacillaceae</taxon>
        <taxon>Bacillus</taxon>
        <taxon>Bacillus cereus group</taxon>
    </lineage>
</organism>
<evidence type="ECO:0000313" key="2">
    <source>
        <dbReference type="Proteomes" id="UP000242164"/>
    </source>
</evidence>
<gene>
    <name evidence="1" type="ORF">BCB44BAC_04556</name>
</gene>
<sequence length="31" mass="2949">MGAVVKGALKIIGGGAASGGAVYGLEKLFGR</sequence>
<dbReference type="NCBIfam" id="NF038165">
    <property type="entry name" value="garvicinKS_B"/>
    <property type="match status" value="1"/>
</dbReference>
<accession>A0AAX2CNN9</accession>
<comment type="caution">
    <text evidence="1">The sequence shown here is derived from an EMBL/GenBank/DDBJ whole genome shotgun (WGS) entry which is preliminary data.</text>
</comment>
<evidence type="ECO:0000313" key="1">
    <source>
        <dbReference type="EMBL" id="SCM08243.1"/>
    </source>
</evidence>
<dbReference type="Proteomes" id="UP000242164">
    <property type="component" value="Unassembled WGS sequence"/>
</dbReference>
<proteinExistence type="predicted"/>
<dbReference type="EMBL" id="FMIK01000067">
    <property type="protein sequence ID" value="SCM08243.1"/>
    <property type="molecule type" value="Genomic_DNA"/>
</dbReference>
<dbReference type="RefSeq" id="WP_210351285.1">
    <property type="nucleotide sequence ID" value="NZ_CP066177.1"/>
</dbReference>
<reference evidence="1 2" key="1">
    <citation type="submission" date="2016-08" db="EMBL/GenBank/DDBJ databases">
        <authorList>
            <person name="Loux V."/>
            <person name="Rue O."/>
        </authorList>
    </citation>
    <scope>NUCLEOTIDE SEQUENCE [LARGE SCALE GENOMIC DNA]</scope>
    <source>
        <strain evidence="1 2">AFSSA_08CEB44bac</strain>
    </source>
</reference>
<protein>
    <submittedName>
        <fullName evidence="1">Uncharacterized protein</fullName>
    </submittedName>
</protein>
<name>A0AAX2CNN9_9BACI</name>
<dbReference type="AlphaFoldDB" id="A0AAX2CNN9"/>